<dbReference type="PROSITE" id="PS51424">
    <property type="entry name" value="ROC"/>
    <property type="match status" value="1"/>
</dbReference>
<dbReference type="SUPFAM" id="SSF52058">
    <property type="entry name" value="L domain-like"/>
    <property type="match status" value="1"/>
</dbReference>
<dbReference type="SMART" id="SM00364">
    <property type="entry name" value="LRR_BAC"/>
    <property type="match status" value="10"/>
</dbReference>
<evidence type="ECO:0000313" key="6">
    <source>
        <dbReference type="Proteomes" id="UP000531151"/>
    </source>
</evidence>
<dbReference type="InterPro" id="IPR020859">
    <property type="entry name" value="ROC"/>
</dbReference>
<name>A0A7K4J8N5_GEOCA</name>
<dbReference type="Pfam" id="PF13855">
    <property type="entry name" value="LRR_8"/>
    <property type="match status" value="3"/>
</dbReference>
<dbReference type="InterPro" id="IPR050216">
    <property type="entry name" value="LRR_domain-containing"/>
</dbReference>
<dbReference type="InterPro" id="IPR003591">
    <property type="entry name" value="Leu-rich_rpt_typical-subtyp"/>
</dbReference>
<reference evidence="5 6" key="1">
    <citation type="submission" date="2019-09" db="EMBL/GenBank/DDBJ databases">
        <title>Bird 10,000 Genomes (B10K) Project - Family phase.</title>
        <authorList>
            <person name="Zhang G."/>
        </authorList>
    </citation>
    <scope>NUCLEOTIDE SEQUENCE [LARGE SCALE GENOMIC DNA]</scope>
    <source>
        <strain evidence="5">B10K-CU-031-07</strain>
        <tissue evidence="5">Muscle</tissue>
    </source>
</reference>
<sequence>AALGELEALNLSGRALEDLPEEVGAALSGLRVLSLRRNRLRRLPCAALRHLGRLAELDLSHNRLRALGDGAALAALRGLRKLSLSHNELGAEGPGLPPRLAELGRLEELDISFNRLRHLPEALGRLRHLRALDVDHNLLGSFPAALLELGALEELDCSGNRHLGALPEGIAALRRLKILWLSGTGLAVLPEGLCQLGALESLMLDGNRLRALPTGFGSLQRLKMLNLSSNLLGEFPAAILALPSLEELYLSRNQLTLLPPRLCQLNQLRTLWLDNNRIRYLPDSIVLLHSLEELVLQGNQIAILPEGFGQLSRVTLWKIKDNPLIQPPYEVCMKGIPYIAAYQQELAHSQPALKPRLKLVLMGLKDAGKTLLRRCLMEEDGQREDVASLEAGSTQKPRGCSGQQQNVRRGIEVMDWTADAERGLTFIVYELAGDPSYDVIQSFFLSPGALYVLVVNLSAYVPQHFYPSVGYFLHWLGSKVPHAVVCMVGTHADLCAERELEEKCLDIHHQIAQQEKRDAEGLQSLVQQVDEALGQDFDLRCSSPHAAFYGVSDKNLRRKKAQFQYLLNHRPQILSPVLPFSCQDRFQVRRLRDKLLSVAEHRDIFPNLHRVLPKSWQVLEELHFQPQAQQLWLSWWDSARLGLQAGLTEDRLQSALSYLHESGKLLYFEEHLTLREYVFHNLPRLIDILNVFCQRDATVLLQKLLSDTRIDELRATQLHHYVEGFLLHGLLPAHVIRLLLKPHIQSREDLQLILELLEKMGLCYCVNKPKCKPLNGAAAWYKFPCYVKNEVPHAEAWINGTNLSGQSFVVEQLQIEYSFPFIFPPGLFARYSVQINSHVVQRSDGKYQIYAYRGKVPVVVGYRPARGALQPDTLSIASHASLPNIWTAWQAITPLVEELNVLLQEWPGLYYTVHVLCSKCLKRGSPNPHTFPGK</sequence>
<dbReference type="SUPFAM" id="SSF52540">
    <property type="entry name" value="P-loop containing nucleoside triphosphate hydrolases"/>
    <property type="match status" value="1"/>
</dbReference>
<dbReference type="Gene3D" id="3.80.10.10">
    <property type="entry name" value="Ribonuclease Inhibitor"/>
    <property type="match status" value="3"/>
</dbReference>
<dbReference type="Gene3D" id="3.40.50.300">
    <property type="entry name" value="P-loop containing nucleotide triphosphate hydrolases"/>
    <property type="match status" value="1"/>
</dbReference>
<dbReference type="EMBL" id="VWPV01016253">
    <property type="protein sequence ID" value="NWH61495.1"/>
    <property type="molecule type" value="Genomic_DNA"/>
</dbReference>
<proteinExistence type="predicted"/>
<accession>A0A7K4J8N5</accession>
<evidence type="ECO:0000256" key="1">
    <source>
        <dbReference type="ARBA" id="ARBA00022614"/>
    </source>
</evidence>
<keyword evidence="3" id="KW-0547">Nucleotide-binding</keyword>
<dbReference type="PROSITE" id="PS51450">
    <property type="entry name" value="LRR"/>
    <property type="match status" value="4"/>
</dbReference>
<dbReference type="InterPro" id="IPR001611">
    <property type="entry name" value="Leu-rich_rpt"/>
</dbReference>
<dbReference type="AlphaFoldDB" id="A0A7K4J8N5"/>
<dbReference type="SUPFAM" id="SSF82615">
    <property type="entry name" value="Polo-box domain"/>
    <property type="match status" value="1"/>
</dbReference>
<dbReference type="Proteomes" id="UP000531151">
    <property type="component" value="Unassembled WGS sequence"/>
</dbReference>
<dbReference type="InterPro" id="IPR027417">
    <property type="entry name" value="P-loop_NTPase"/>
</dbReference>
<comment type="caution">
    <text evidence="5">The sequence shown here is derived from an EMBL/GenBank/DDBJ whole genome shotgun (WGS) entry which is preliminary data.</text>
</comment>
<evidence type="ECO:0000259" key="4">
    <source>
        <dbReference type="PROSITE" id="PS51424"/>
    </source>
</evidence>
<feature type="non-terminal residue" evidence="5">
    <location>
        <position position="934"/>
    </location>
</feature>
<keyword evidence="1" id="KW-0433">Leucine-rich repeat</keyword>
<evidence type="ECO:0000256" key="3">
    <source>
        <dbReference type="ARBA" id="ARBA00022741"/>
    </source>
</evidence>
<dbReference type="PRINTS" id="PR00019">
    <property type="entry name" value="LEURICHRPT"/>
</dbReference>
<dbReference type="InterPro" id="IPR032675">
    <property type="entry name" value="LRR_dom_sf"/>
</dbReference>
<dbReference type="PANTHER" id="PTHR48051">
    <property type="match status" value="1"/>
</dbReference>
<feature type="domain" description="Roc" evidence="4">
    <location>
        <begin position="350"/>
        <end position="602"/>
    </location>
</feature>
<dbReference type="GO" id="GO:0005737">
    <property type="term" value="C:cytoplasm"/>
    <property type="evidence" value="ECO:0007669"/>
    <property type="project" value="TreeGrafter"/>
</dbReference>
<dbReference type="SMART" id="SM00369">
    <property type="entry name" value="LRR_TYP"/>
    <property type="match status" value="12"/>
</dbReference>
<gene>
    <name evidence="5" type="primary">Mfhas1_0</name>
    <name evidence="5" type="ORF">GEOCAL_R11682</name>
</gene>
<organism evidence="5 6">
    <name type="scientific">Geococcyx californianus</name>
    <name type="common">Greater roadrunner</name>
    <name type="synonym">Saurothera californiana</name>
    <dbReference type="NCBI Taxonomy" id="8947"/>
    <lineage>
        <taxon>Eukaryota</taxon>
        <taxon>Metazoa</taxon>
        <taxon>Chordata</taxon>
        <taxon>Craniata</taxon>
        <taxon>Vertebrata</taxon>
        <taxon>Euteleostomi</taxon>
        <taxon>Archelosauria</taxon>
        <taxon>Archosauria</taxon>
        <taxon>Dinosauria</taxon>
        <taxon>Saurischia</taxon>
        <taxon>Theropoda</taxon>
        <taxon>Coelurosauria</taxon>
        <taxon>Aves</taxon>
        <taxon>Neognathae</taxon>
        <taxon>Neoaves</taxon>
        <taxon>Otidimorphae</taxon>
        <taxon>Cuculiformes</taxon>
        <taxon>Neomorphidae</taxon>
        <taxon>Geococcyx</taxon>
    </lineage>
</organism>
<evidence type="ECO:0000313" key="5">
    <source>
        <dbReference type="EMBL" id="NWH61495.1"/>
    </source>
</evidence>
<dbReference type="Gene3D" id="3.30.70.1390">
    <property type="entry name" value="ROC domain from the Parkinson's disease-associated leucine-rich repeat kinase 2"/>
    <property type="match status" value="1"/>
</dbReference>
<keyword evidence="2" id="KW-0677">Repeat</keyword>
<dbReference type="PANTHER" id="PTHR48051:SF48">
    <property type="entry name" value="MULTIFUNCTIONAL ROCO FAMILY SIGNALING REGULATOR 1"/>
    <property type="match status" value="1"/>
</dbReference>
<protein>
    <submittedName>
        <fullName evidence="5">MFHA1 protein</fullName>
    </submittedName>
</protein>
<dbReference type="GO" id="GO:0000166">
    <property type="term" value="F:nucleotide binding"/>
    <property type="evidence" value="ECO:0007669"/>
    <property type="project" value="UniProtKB-KW"/>
</dbReference>
<evidence type="ECO:0000256" key="2">
    <source>
        <dbReference type="ARBA" id="ARBA00022737"/>
    </source>
</evidence>
<dbReference type="OrthoDB" id="676979at2759"/>
<feature type="non-terminal residue" evidence="5">
    <location>
        <position position="1"/>
    </location>
</feature>
<dbReference type="GO" id="GO:0009966">
    <property type="term" value="P:regulation of signal transduction"/>
    <property type="evidence" value="ECO:0007669"/>
    <property type="project" value="UniProtKB-ARBA"/>
</dbReference>
<keyword evidence="6" id="KW-1185">Reference proteome</keyword>